<keyword evidence="1" id="KW-0472">Membrane</keyword>
<name>A0A8H5EZJ2_9AGAR</name>
<feature type="transmembrane region" description="Helical" evidence="1">
    <location>
        <begin position="12"/>
        <end position="34"/>
    </location>
</feature>
<comment type="caution">
    <text evidence="2">The sequence shown here is derived from an EMBL/GenBank/DDBJ whole genome shotgun (WGS) entry which is preliminary data.</text>
</comment>
<evidence type="ECO:0000313" key="3">
    <source>
        <dbReference type="Proteomes" id="UP000567179"/>
    </source>
</evidence>
<reference evidence="2 3" key="1">
    <citation type="journal article" date="2020" name="ISME J.">
        <title>Uncovering the hidden diversity of litter-decomposition mechanisms in mushroom-forming fungi.</title>
        <authorList>
            <person name="Floudas D."/>
            <person name="Bentzer J."/>
            <person name="Ahren D."/>
            <person name="Johansson T."/>
            <person name="Persson P."/>
            <person name="Tunlid A."/>
        </authorList>
    </citation>
    <scope>NUCLEOTIDE SEQUENCE [LARGE SCALE GENOMIC DNA]</scope>
    <source>
        <strain evidence="2 3">CBS 101986</strain>
    </source>
</reference>
<dbReference type="Proteomes" id="UP000567179">
    <property type="component" value="Unassembled WGS sequence"/>
</dbReference>
<sequence length="155" mass="17336">MRIRRKLDEACACPGSIFGIDVVAQLATDILSLIEAKPSAFDASLVNLAMEAHALAYIALISCLYGFDQNGRRKIKRKDVRSTRRLLTSVHILLVKEALGKGILMRIKRAFIKGGRNNRVLLMNEELLDILRDIENDENANILKSLSIALDCPYQ</sequence>
<dbReference type="AlphaFoldDB" id="A0A8H5EZJ2"/>
<protein>
    <submittedName>
        <fullName evidence="2">Uncharacterized protein</fullName>
    </submittedName>
</protein>
<organism evidence="2 3">
    <name type="scientific">Psilocybe cf. subviscida</name>
    <dbReference type="NCBI Taxonomy" id="2480587"/>
    <lineage>
        <taxon>Eukaryota</taxon>
        <taxon>Fungi</taxon>
        <taxon>Dikarya</taxon>
        <taxon>Basidiomycota</taxon>
        <taxon>Agaricomycotina</taxon>
        <taxon>Agaricomycetes</taxon>
        <taxon>Agaricomycetidae</taxon>
        <taxon>Agaricales</taxon>
        <taxon>Agaricineae</taxon>
        <taxon>Strophariaceae</taxon>
        <taxon>Psilocybe</taxon>
    </lineage>
</organism>
<keyword evidence="3" id="KW-1185">Reference proteome</keyword>
<accession>A0A8H5EZJ2</accession>
<feature type="transmembrane region" description="Helical" evidence="1">
    <location>
        <begin position="46"/>
        <end position="67"/>
    </location>
</feature>
<gene>
    <name evidence="2" type="ORF">D9619_012191</name>
</gene>
<evidence type="ECO:0000256" key="1">
    <source>
        <dbReference type="SAM" id="Phobius"/>
    </source>
</evidence>
<proteinExistence type="predicted"/>
<keyword evidence="1" id="KW-0812">Transmembrane</keyword>
<keyword evidence="1" id="KW-1133">Transmembrane helix</keyword>
<dbReference type="EMBL" id="JAACJJ010000031">
    <property type="protein sequence ID" value="KAF5318131.1"/>
    <property type="molecule type" value="Genomic_DNA"/>
</dbReference>
<evidence type="ECO:0000313" key="2">
    <source>
        <dbReference type="EMBL" id="KAF5318131.1"/>
    </source>
</evidence>